<sequence length="70" mass="7821">MNTDTIIIFGEGKNKIKLYAKGKLDINTTTITEKHSYNSIAKRICIDLSLVLCGMCLGIFLMEPCPKKNN</sequence>
<gene>
    <name evidence="2" type="ORF">LCPAC001_01920</name>
</gene>
<organism evidence="2">
    <name type="scientific">Pithovirus LCPAC001</name>
    <dbReference type="NCBI Taxonomy" id="2506585"/>
    <lineage>
        <taxon>Viruses</taxon>
        <taxon>Pithoviruses</taxon>
    </lineage>
</organism>
<name>A0A481Z3X4_9VIRU</name>
<reference evidence="2" key="1">
    <citation type="journal article" date="2019" name="MBio">
        <title>Virus Genomes from Deep Sea Sediments Expand the Ocean Megavirome and Support Independent Origins of Viral Gigantism.</title>
        <authorList>
            <person name="Backstrom D."/>
            <person name="Yutin N."/>
            <person name="Jorgensen S.L."/>
            <person name="Dharamshi J."/>
            <person name="Homa F."/>
            <person name="Zaremba-Niedwiedzka K."/>
            <person name="Spang A."/>
            <person name="Wolf Y.I."/>
            <person name="Koonin E.V."/>
            <person name="Ettema T.J."/>
        </authorList>
    </citation>
    <scope>NUCLEOTIDE SEQUENCE</scope>
</reference>
<proteinExistence type="predicted"/>
<dbReference type="EMBL" id="MK500434">
    <property type="protein sequence ID" value="QBK89679.1"/>
    <property type="molecule type" value="Genomic_DNA"/>
</dbReference>
<evidence type="ECO:0000313" key="2">
    <source>
        <dbReference type="EMBL" id="QBK89679.1"/>
    </source>
</evidence>
<keyword evidence="1" id="KW-1133">Transmembrane helix</keyword>
<accession>A0A481Z3X4</accession>
<evidence type="ECO:0000256" key="1">
    <source>
        <dbReference type="SAM" id="Phobius"/>
    </source>
</evidence>
<keyword evidence="1" id="KW-0812">Transmembrane</keyword>
<evidence type="ECO:0008006" key="3">
    <source>
        <dbReference type="Google" id="ProtNLM"/>
    </source>
</evidence>
<feature type="transmembrane region" description="Helical" evidence="1">
    <location>
        <begin position="44"/>
        <end position="62"/>
    </location>
</feature>
<keyword evidence="1" id="KW-0472">Membrane</keyword>
<protein>
    <recommendedName>
        <fullName evidence="3">Transmembrane protein</fullName>
    </recommendedName>
</protein>